<comment type="caution">
    <text evidence="2">The sequence shown here is derived from an EMBL/GenBank/DDBJ whole genome shotgun (WGS) entry which is preliminary data.</text>
</comment>
<keyword evidence="3" id="KW-1185">Reference proteome</keyword>
<proteinExistence type="predicted"/>
<sequence length="96" mass="9857">MTQMLEMPRVQSCTATSCGYNNGGCTAFAVTIGSAISAECDTYVSGDKGGTGKAAAQVGACKRSDCKHNENLECKASAIVVGESGDKADCMTYEKA</sequence>
<reference evidence="2 3" key="1">
    <citation type="submission" date="2022-06" db="EMBL/GenBank/DDBJ databases">
        <title>New Species of the Genus Actinoplanes, ActinopZanes ferrugineus.</title>
        <authorList>
            <person name="Ding P."/>
        </authorList>
    </citation>
    <scope>NUCLEOTIDE SEQUENCE [LARGE SCALE GENOMIC DNA]</scope>
    <source>
        <strain evidence="2 3">TRM88003</strain>
    </source>
</reference>
<feature type="domain" description="DUF1540" evidence="1">
    <location>
        <begin position="13"/>
        <end position="42"/>
    </location>
</feature>
<dbReference type="InterPro" id="IPR011437">
    <property type="entry name" value="DUF1540"/>
</dbReference>
<dbReference type="RefSeq" id="WP_253239249.1">
    <property type="nucleotide sequence ID" value="NZ_JAMYJR010000023.1"/>
</dbReference>
<dbReference type="Pfam" id="PF07561">
    <property type="entry name" value="DUF1540"/>
    <property type="match status" value="2"/>
</dbReference>
<organism evidence="2 3">
    <name type="scientific">Paractinoplanes aksuensis</name>
    <dbReference type="NCBI Taxonomy" id="2939490"/>
    <lineage>
        <taxon>Bacteria</taxon>
        <taxon>Bacillati</taxon>
        <taxon>Actinomycetota</taxon>
        <taxon>Actinomycetes</taxon>
        <taxon>Micromonosporales</taxon>
        <taxon>Micromonosporaceae</taxon>
        <taxon>Paractinoplanes</taxon>
    </lineage>
</organism>
<dbReference type="EMBL" id="JAMYJR010000023">
    <property type="protein sequence ID" value="MCO8273170.1"/>
    <property type="molecule type" value="Genomic_DNA"/>
</dbReference>
<feature type="domain" description="DUF1540" evidence="1">
    <location>
        <begin position="61"/>
        <end position="93"/>
    </location>
</feature>
<accession>A0ABT1DQR9</accession>
<evidence type="ECO:0000313" key="2">
    <source>
        <dbReference type="EMBL" id="MCO8273170.1"/>
    </source>
</evidence>
<name>A0ABT1DQR9_9ACTN</name>
<dbReference type="Proteomes" id="UP001523369">
    <property type="component" value="Unassembled WGS sequence"/>
</dbReference>
<evidence type="ECO:0000259" key="1">
    <source>
        <dbReference type="Pfam" id="PF07561"/>
    </source>
</evidence>
<gene>
    <name evidence="2" type="ORF">M1L60_21490</name>
</gene>
<protein>
    <submittedName>
        <fullName evidence="2">DUF1540 domain-containing protein</fullName>
    </submittedName>
</protein>
<evidence type="ECO:0000313" key="3">
    <source>
        <dbReference type="Proteomes" id="UP001523369"/>
    </source>
</evidence>